<reference evidence="8 9" key="1">
    <citation type="journal article" date="2015" name="Genome Announc.">
        <title>Complete Genome Sequence of Microcystis aeruginosa NIES-2549, a Bloom-Forming Cyanobacterium from Lake Kasumigaura, Japan.</title>
        <authorList>
            <person name="Yamaguchi H."/>
            <person name="Suzuki S."/>
            <person name="Tanabe Y."/>
            <person name="Osana Y."/>
            <person name="Shimura Y."/>
            <person name="Ishida K."/>
            <person name="Kawachi M."/>
        </authorList>
    </citation>
    <scope>NUCLEOTIDE SEQUENCE [LARGE SCALE GENOMIC DNA]</scope>
    <source>
        <strain evidence="8 9">NIES-2549</strain>
    </source>
</reference>
<dbReference type="InterPro" id="IPR010527">
    <property type="entry name" value="PSII_PsbU"/>
</dbReference>
<dbReference type="SUPFAM" id="SSF81585">
    <property type="entry name" value="PsbU/PolX domain-like"/>
    <property type="match status" value="1"/>
</dbReference>
<organism evidence="8 9">
    <name type="scientific">Microcystis aeruginosa NIES-2549</name>
    <dbReference type="NCBI Taxonomy" id="1641812"/>
    <lineage>
        <taxon>Bacteria</taxon>
        <taxon>Bacillati</taxon>
        <taxon>Cyanobacteriota</taxon>
        <taxon>Cyanophyceae</taxon>
        <taxon>Oscillatoriophycideae</taxon>
        <taxon>Chroococcales</taxon>
        <taxon>Microcystaceae</taxon>
        <taxon>Microcystis</taxon>
    </lineage>
</organism>
<dbReference type="GO" id="GO:0031676">
    <property type="term" value="C:plasma membrane-derived thylakoid membrane"/>
    <property type="evidence" value="ECO:0007669"/>
    <property type="project" value="UniProtKB-SubCell"/>
</dbReference>
<dbReference type="HAMAP" id="MF_00589">
    <property type="entry name" value="PSII_PsbU"/>
    <property type="match status" value="1"/>
</dbReference>
<accession>A0A0F6RNT9</accession>
<evidence type="ECO:0000256" key="2">
    <source>
        <dbReference type="ARBA" id="ARBA00010827"/>
    </source>
</evidence>
<keyword evidence="4 7" id="KW-0793">Thylakoid</keyword>
<proteinExistence type="inferred from homology"/>
<dbReference type="GO" id="GO:0015979">
    <property type="term" value="P:photosynthesis"/>
    <property type="evidence" value="ECO:0007669"/>
    <property type="project" value="UniProtKB-UniRule"/>
</dbReference>
<comment type="function">
    <text evidence="7">One of the extrinsic, lumenal subunits of photosystem II (PSII). PSII is a light-driven water plastoquinone oxidoreductase, using light energy to abstract electrons from H(2)O, generating a proton gradient subsequently used for ATP formation. The extrinsic proteins stabilize the structure of photosystem II oxygen-evolving complex (OEC), the ion environment of oxygen evolution and protect the OEC against heat-induced inactivation.</text>
</comment>
<dbReference type="GO" id="GO:0009654">
    <property type="term" value="C:photosystem II oxygen evolving complex"/>
    <property type="evidence" value="ECO:0007669"/>
    <property type="project" value="InterPro"/>
</dbReference>
<evidence type="ECO:0000313" key="8">
    <source>
        <dbReference type="EMBL" id="AKE66448.1"/>
    </source>
</evidence>
<keyword evidence="7" id="KW-0813">Transport</keyword>
<evidence type="ECO:0000256" key="1">
    <source>
        <dbReference type="ARBA" id="ARBA00004170"/>
    </source>
</evidence>
<dbReference type="NCBIfam" id="NF002708">
    <property type="entry name" value="PRK02515.1"/>
    <property type="match status" value="1"/>
</dbReference>
<dbReference type="GO" id="GO:0019898">
    <property type="term" value="C:extrinsic component of membrane"/>
    <property type="evidence" value="ECO:0007669"/>
    <property type="project" value="InterPro"/>
</dbReference>
<protein>
    <recommendedName>
        <fullName evidence="7">Photosystem II extrinsic protein U</fullName>
        <shortName evidence="7">PSII-U</shortName>
        <shortName evidence="7">PsbU</shortName>
    </recommendedName>
    <alternativeName>
        <fullName evidence="7">Photosystem II 12 kDa extrinsic protein</fullName>
        <shortName evidence="7">PS II complex 12 kDa extrinsic protein</shortName>
    </alternativeName>
</protein>
<evidence type="ECO:0000313" key="9">
    <source>
        <dbReference type="Proteomes" id="UP000034103"/>
    </source>
</evidence>
<dbReference type="PATRIC" id="fig|1641812.3.peg.4264"/>
<dbReference type="EMBL" id="CP011304">
    <property type="protein sequence ID" value="AKE66448.1"/>
    <property type="molecule type" value="Genomic_DNA"/>
</dbReference>
<dbReference type="GO" id="GO:0042549">
    <property type="term" value="P:photosystem II stabilization"/>
    <property type="evidence" value="ECO:0007669"/>
    <property type="project" value="InterPro"/>
</dbReference>
<dbReference type="Proteomes" id="UP000034103">
    <property type="component" value="Chromosome"/>
</dbReference>
<dbReference type="Gene3D" id="1.10.150.320">
    <property type="entry name" value="Photosystem II 12 kDa extrinsic protein"/>
    <property type="match status" value="1"/>
</dbReference>
<name>A0A0F6RNT9_MICAE</name>
<sequence length="135" mass="14906">MKNLFRLLAVIALIIGSFWGKVPAQALNLTSIALPSLPVAVLNAADAKLTTEFGAKIDLNNSDIRDFRDLRGFYPNLAGKIIKNAPYQEVEDVLNIPGLSATQKERLQANLEKFTVTEPSKEFIEGDDRFNPGVY</sequence>
<keyword evidence="7" id="KW-0602">Photosynthesis</keyword>
<keyword evidence="3 7" id="KW-0249">Electron transport</keyword>
<dbReference type="HOGENOM" id="CLU_141240_1_0_3"/>
<gene>
    <name evidence="7" type="primary">psbU</name>
    <name evidence="8" type="ORF">MYAER_4124</name>
</gene>
<comment type="subcellular location">
    <subcellularLocation>
        <location evidence="7">Cellular thylakoid membrane</location>
        <topology evidence="7">Peripheral membrane protein</topology>
        <orientation evidence="7">Lumenal side</orientation>
    </subcellularLocation>
    <subcellularLocation>
        <location evidence="1">Membrane</location>
        <topology evidence="1">Peripheral membrane protein</topology>
    </subcellularLocation>
</comment>
<dbReference type="RefSeq" id="WP_046663391.1">
    <property type="nucleotide sequence ID" value="NZ_CP011304.1"/>
</dbReference>
<evidence type="ECO:0000256" key="5">
    <source>
        <dbReference type="ARBA" id="ARBA00023136"/>
    </source>
</evidence>
<dbReference type="Pfam" id="PF06514">
    <property type="entry name" value="PsbU"/>
    <property type="match status" value="1"/>
</dbReference>
<evidence type="ECO:0000256" key="3">
    <source>
        <dbReference type="ARBA" id="ARBA00022982"/>
    </source>
</evidence>
<dbReference type="AlphaFoldDB" id="A0A0F6RNT9"/>
<comment type="subunit">
    <text evidence="7">PSII is composed of 1 copy each of membrane proteins PsbA, PsbB, PsbC, PsbD, PsbE, PsbF, PsbH, PsbI, PsbJ, PsbK, PsbL, PsbM, PsbT, PsbX, PsbY, PsbZ, Psb30/Ycf12, peripheral proteins PsbO, CyanoQ (PsbQ), PsbU, PsbV and a large number of cofactors. It forms dimeric complexes.</text>
</comment>
<keyword evidence="5 7" id="KW-0472">Membrane</keyword>
<keyword evidence="6 7" id="KW-0604">Photosystem II</keyword>
<comment type="similarity">
    <text evidence="2 7">Belongs to the PsbU family.</text>
</comment>
<evidence type="ECO:0000256" key="7">
    <source>
        <dbReference type="HAMAP-Rule" id="MF_00589"/>
    </source>
</evidence>
<evidence type="ECO:0000256" key="6">
    <source>
        <dbReference type="ARBA" id="ARBA00023276"/>
    </source>
</evidence>
<evidence type="ECO:0000256" key="4">
    <source>
        <dbReference type="ARBA" id="ARBA00023078"/>
    </source>
</evidence>